<organism evidence="3 4">
    <name type="scientific">Paenibacillus glucanolyticus</name>
    <dbReference type="NCBI Taxonomy" id="59843"/>
    <lineage>
        <taxon>Bacteria</taxon>
        <taxon>Bacillati</taxon>
        <taxon>Bacillota</taxon>
        <taxon>Bacilli</taxon>
        <taxon>Bacillales</taxon>
        <taxon>Paenibacillaceae</taxon>
        <taxon>Paenibacillus</taxon>
    </lineage>
</organism>
<dbReference type="InterPro" id="IPR012338">
    <property type="entry name" value="Beta-lactam/transpept-like"/>
</dbReference>
<evidence type="ECO:0000313" key="3">
    <source>
        <dbReference type="EMBL" id="KZS48690.1"/>
    </source>
</evidence>
<dbReference type="Gene3D" id="3.40.710.10">
    <property type="entry name" value="DD-peptidase/beta-lactamase superfamily"/>
    <property type="match status" value="1"/>
</dbReference>
<dbReference type="EMBL" id="LWMH01000001">
    <property type="protein sequence ID" value="KZS48690.1"/>
    <property type="molecule type" value="Genomic_DNA"/>
</dbReference>
<accession>A0A163M2M1</accession>
<keyword evidence="4" id="KW-1185">Reference proteome</keyword>
<dbReference type="InterPro" id="IPR050491">
    <property type="entry name" value="AmpC-like"/>
</dbReference>
<protein>
    <submittedName>
        <fullName evidence="3">Penicillin-binding protein</fullName>
    </submittedName>
</protein>
<feature type="domain" description="Peptidase S12 Pab87-related C-terminal" evidence="2">
    <location>
        <begin position="396"/>
        <end position="483"/>
    </location>
</feature>
<dbReference type="Pfam" id="PF11954">
    <property type="entry name" value="DUF3471"/>
    <property type="match status" value="1"/>
</dbReference>
<dbReference type="SUPFAM" id="SSF56601">
    <property type="entry name" value="beta-lactamase/transpeptidase-like"/>
    <property type="match status" value="1"/>
</dbReference>
<dbReference type="PANTHER" id="PTHR46825:SF15">
    <property type="entry name" value="BETA-LACTAMASE-RELATED DOMAIN-CONTAINING PROTEIN"/>
    <property type="match status" value="1"/>
</dbReference>
<evidence type="ECO:0000313" key="4">
    <source>
        <dbReference type="Proteomes" id="UP000076796"/>
    </source>
</evidence>
<dbReference type="Pfam" id="PF00144">
    <property type="entry name" value="Beta-lactamase"/>
    <property type="match status" value="1"/>
</dbReference>
<comment type="caution">
    <text evidence="3">The sequence shown here is derived from an EMBL/GenBank/DDBJ whole genome shotgun (WGS) entry which is preliminary data.</text>
</comment>
<dbReference type="PANTHER" id="PTHR46825">
    <property type="entry name" value="D-ALANYL-D-ALANINE-CARBOXYPEPTIDASE/ENDOPEPTIDASE AMPH"/>
    <property type="match status" value="1"/>
</dbReference>
<dbReference type="OrthoDB" id="9803467at2"/>
<sequence>MSELLTGMESLNGIHTYIEEQMKAWKVPGLSVAVVKNHEIIMMEGYGHRNIDQGLPVTSETIFAIGSSTKAFTALAAGILADEGKLDLDKPVKEYFPTFKMFDAFATERITIRDMLCHRSGLPRHDLMWYNSALTREEIIHRLQYLEPNEDFRAKWQYQNIMYMVAGYLVEYVSDSSWEEVVQNRIFTPLGMTSSQFSVDQTQLQHDFAIPYILLEEQAKPIPFRNIDTIGPAGSINSNIKDMAHWVKFQINHGIYDDQHIVSKEMLQAIHSPHMVCDMTEINQNQTNMASYGLGWAIEPYRGSRMVYHGGNIDGFTAHVAFIPAEQIGIVVLSNLNGTPLPVLIANHIFDRMLGGEVEDWSAQALEKMKASEVEIKPTAEGETLPDVKALVIPLTLSLLHFMGTYEHPGYGKMVVELDEGELRATFNSMQFPLTHVSDLQFELYIAVFNIKTSVTFQLGSNGHVFQFSTMLLFEPGTKEIEFVRIENNNERSHSFQRGEMHGS</sequence>
<dbReference type="GeneID" id="97555741"/>
<name>A0A163M2M1_9BACL</name>
<dbReference type="InterPro" id="IPR021860">
    <property type="entry name" value="Peptidase_S12_Pab87-rel_C"/>
</dbReference>
<dbReference type="AlphaFoldDB" id="A0A163M2M1"/>
<evidence type="ECO:0000259" key="1">
    <source>
        <dbReference type="Pfam" id="PF00144"/>
    </source>
</evidence>
<feature type="domain" description="Beta-lactamase-related" evidence="1">
    <location>
        <begin position="17"/>
        <end position="340"/>
    </location>
</feature>
<proteinExistence type="predicted"/>
<gene>
    <name evidence="3" type="ORF">AWU65_23515</name>
</gene>
<dbReference type="Proteomes" id="UP000076796">
    <property type="component" value="Unassembled WGS sequence"/>
</dbReference>
<dbReference type="Gene3D" id="2.40.128.600">
    <property type="match status" value="1"/>
</dbReference>
<dbReference type="RefSeq" id="WP_063479492.1">
    <property type="nucleotide sequence ID" value="NZ_CP147845.1"/>
</dbReference>
<dbReference type="STRING" id="59843.A3958_22785"/>
<evidence type="ECO:0000259" key="2">
    <source>
        <dbReference type="Pfam" id="PF11954"/>
    </source>
</evidence>
<reference evidence="3" key="1">
    <citation type="journal article" date="2016" name="Genome Announc.">
        <title>Draft genomes of two strains of Paenibacillus glucanolyticus with capability to degrade lignocellulose.</title>
        <authorList>
            <person name="Mathews S.L."/>
            <person name="Pawlak J."/>
            <person name="Grunden A.M."/>
        </authorList>
    </citation>
    <scope>NUCLEOTIDE SEQUENCE [LARGE SCALE GENOMIC DNA]</scope>
    <source>
        <strain evidence="3">SLM1</strain>
    </source>
</reference>
<dbReference type="InterPro" id="IPR001466">
    <property type="entry name" value="Beta-lactam-related"/>
</dbReference>